<gene>
    <name evidence="2" type="primary">gp_16592</name>
</gene>
<evidence type="ECO:0000313" key="3">
    <source>
        <dbReference type="Proteomes" id="UP000827562"/>
    </source>
</evidence>
<reference evidence="2 3" key="1">
    <citation type="submission" date="2021-04" db="EMBL/GenBank/DDBJ databases">
        <authorList>
            <person name="Shkoporov A.N."/>
            <person name="Stockdale S.R."/>
            <person name="Guerin E."/>
            <person name="Ross R.P."/>
            <person name="Hill C."/>
        </authorList>
    </citation>
    <scope>NUCLEOTIDE SEQUENCE [LARGE SCALE GENOMIC DNA]</scope>
    <source>
        <strain evidence="3">cr77_1</strain>
    </source>
</reference>
<evidence type="ECO:0000313" key="2">
    <source>
        <dbReference type="EMBL" id="QWM89821.1"/>
    </source>
</evidence>
<protein>
    <submittedName>
        <fullName evidence="2">Uncharacterized protein</fullName>
    </submittedName>
</protein>
<evidence type="ECO:0000256" key="1">
    <source>
        <dbReference type="SAM" id="Phobius"/>
    </source>
</evidence>
<dbReference type="Proteomes" id="UP000827562">
    <property type="component" value="Segment"/>
</dbReference>
<dbReference type="RefSeq" id="YP_010359393.1">
    <property type="nucleotide sequence ID" value="NC_062772.1"/>
</dbReference>
<feature type="transmembrane region" description="Helical" evidence="1">
    <location>
        <begin position="29"/>
        <end position="49"/>
    </location>
</feature>
<keyword evidence="3" id="KW-1185">Reference proteome</keyword>
<dbReference type="KEGG" id="vg:75692075"/>
<organism evidence="2 3">
    <name type="scientific">uncultured phage cr77_1</name>
    <dbReference type="NCBI Taxonomy" id="2986410"/>
    <lineage>
        <taxon>Viruses</taxon>
        <taxon>Duplodnaviria</taxon>
        <taxon>Heunggongvirae</taxon>
        <taxon>Uroviricota</taxon>
        <taxon>Caudoviricetes</taxon>
        <taxon>Crassvirales</taxon>
        <taxon>Suoliviridae</taxon>
        <taxon>Boorivirinae</taxon>
        <taxon>Canhaevirus</taxon>
        <taxon>Canhaevirus faecalis</taxon>
    </lineage>
</organism>
<name>A0AAE7RUX3_9CAUD</name>
<sequence>MAEVAIIAIVVILLAIIIGKANHSDALIWRLLFVFSLTVCVSVGLLYILNEKPKLSAQTIEKDSKMIIDADTSHTVNFNQITMEEASCDTVGQDTTSYDHLTRIQCINMMPAIAKAIAEHAIFDSS</sequence>
<accession>A0AAE7RUX3</accession>
<keyword evidence="1" id="KW-0812">Transmembrane</keyword>
<dbReference type="EMBL" id="MZ130482">
    <property type="protein sequence ID" value="QWM89821.1"/>
    <property type="molecule type" value="Genomic_DNA"/>
</dbReference>
<proteinExistence type="predicted"/>
<keyword evidence="1" id="KW-0472">Membrane</keyword>
<keyword evidence="1" id="KW-1133">Transmembrane helix</keyword>
<dbReference type="GeneID" id="75692075"/>